<evidence type="ECO:0000256" key="1">
    <source>
        <dbReference type="SAM" id="SignalP"/>
    </source>
</evidence>
<proteinExistence type="predicted"/>
<accession>A0ABS1JNY6</accession>
<keyword evidence="1" id="KW-0732">Signal</keyword>
<dbReference type="PROSITE" id="PS51257">
    <property type="entry name" value="PROKAR_LIPOPROTEIN"/>
    <property type="match status" value="1"/>
</dbReference>
<feature type="signal peptide" evidence="1">
    <location>
        <begin position="1"/>
        <end position="30"/>
    </location>
</feature>
<sequence>MRSLGLCPSGEAAVRAAAALTLLLALAACAQGEIHRIPRQPHPTFSHVSNLPRSQREAEMNRQWQNQPLAALMDAYGRPKLVINIPGGGMPPSFAVVYGTDPTTGCIDAFAVSAGSQPVVRIYHCR</sequence>
<evidence type="ECO:0000313" key="3">
    <source>
        <dbReference type="Proteomes" id="UP000622707"/>
    </source>
</evidence>
<dbReference type="EMBL" id="JAEQND010000006">
    <property type="protein sequence ID" value="MBL0425968.1"/>
    <property type="molecule type" value="Genomic_DNA"/>
</dbReference>
<evidence type="ECO:0000313" key="2">
    <source>
        <dbReference type="EMBL" id="MBL0425968.1"/>
    </source>
</evidence>
<evidence type="ECO:0008006" key="4">
    <source>
        <dbReference type="Google" id="ProtNLM"/>
    </source>
</evidence>
<feature type="chain" id="PRO_5045794426" description="Lipoprotein" evidence="1">
    <location>
        <begin position="31"/>
        <end position="126"/>
    </location>
</feature>
<dbReference type="RefSeq" id="WP_201689905.1">
    <property type="nucleotide sequence ID" value="NZ_JAEQND010000006.1"/>
</dbReference>
<comment type="caution">
    <text evidence="2">The sequence shown here is derived from an EMBL/GenBank/DDBJ whole genome shotgun (WGS) entry which is preliminary data.</text>
</comment>
<reference evidence="2 3" key="1">
    <citation type="journal article" date="2017" name="Int. J. Syst. Evol. Microbiol.">
        <title>Ramlibacter alkalitolerans sp. nov., alkali-tolerant bacterium isolated from soil of ginseng.</title>
        <authorList>
            <person name="Lee D.H."/>
            <person name="Cha C.J."/>
        </authorList>
    </citation>
    <scope>NUCLEOTIDE SEQUENCE [LARGE SCALE GENOMIC DNA]</scope>
    <source>
        <strain evidence="2 3">KACC 19305</strain>
    </source>
</reference>
<gene>
    <name evidence="2" type="ORF">JI746_12715</name>
</gene>
<name>A0ABS1JNY6_9BURK</name>
<organism evidence="2 3">
    <name type="scientific">Ramlibacter alkalitolerans</name>
    <dbReference type="NCBI Taxonomy" id="2039631"/>
    <lineage>
        <taxon>Bacteria</taxon>
        <taxon>Pseudomonadati</taxon>
        <taxon>Pseudomonadota</taxon>
        <taxon>Betaproteobacteria</taxon>
        <taxon>Burkholderiales</taxon>
        <taxon>Comamonadaceae</taxon>
        <taxon>Ramlibacter</taxon>
    </lineage>
</organism>
<protein>
    <recommendedName>
        <fullName evidence="4">Lipoprotein</fullName>
    </recommendedName>
</protein>
<keyword evidence="3" id="KW-1185">Reference proteome</keyword>
<dbReference type="Proteomes" id="UP000622707">
    <property type="component" value="Unassembled WGS sequence"/>
</dbReference>